<evidence type="ECO:0000313" key="2">
    <source>
        <dbReference type="Proteomes" id="UP000295658"/>
    </source>
</evidence>
<dbReference type="RefSeq" id="WP_132947142.1">
    <property type="nucleotide sequence ID" value="NZ_SLUL01000001.1"/>
</dbReference>
<evidence type="ECO:0000313" key="1">
    <source>
        <dbReference type="EMBL" id="TCL53243.1"/>
    </source>
</evidence>
<accession>A0A4R1QK49</accession>
<comment type="caution">
    <text evidence="1">The sequence shown here is derived from an EMBL/GenBank/DDBJ whole genome shotgun (WGS) entry which is preliminary data.</text>
</comment>
<name>A0A4R1QK49_9BACL</name>
<sequence>MKRVRIRYGDWVLKADLYEDDGKLYMEANGFEEEDVVWFTGRSRKELHEQMQKWFRDQVENHQISELIRRGYRIAYKGKKMLADVRESRIAYHISPQENRQSILEKGLLPNSPMVSSDVYHASALLESIKPKWIPDWVQRVNALYLYPEMPIDHLLMLGYPPPSDLYAVKLPNTKGWMGSQLYGGFCISDGPITDEERLRFIKEDVGKKYWSYSCSLEDYIKYDRRTRKKDRYVQGYDEILFFESIPPENIEWIGSWDETGFTPTDAFMKYVKEECKQACMKLFGIG</sequence>
<keyword evidence="2" id="KW-1185">Reference proteome</keyword>
<dbReference type="EMBL" id="SLUL01000001">
    <property type="protein sequence ID" value="TCL53243.1"/>
    <property type="molecule type" value="Genomic_DNA"/>
</dbReference>
<reference evidence="1 2" key="1">
    <citation type="submission" date="2019-03" db="EMBL/GenBank/DDBJ databases">
        <title>Genomic Encyclopedia of Type Strains, Phase IV (KMG-IV): sequencing the most valuable type-strain genomes for metagenomic binning, comparative biology and taxonomic classification.</title>
        <authorList>
            <person name="Goeker M."/>
        </authorList>
    </citation>
    <scope>NUCLEOTIDE SEQUENCE [LARGE SCALE GENOMIC DNA]</scope>
    <source>
        <strain evidence="1 2">DSM 24979</strain>
    </source>
</reference>
<dbReference type="Proteomes" id="UP000295658">
    <property type="component" value="Unassembled WGS sequence"/>
</dbReference>
<proteinExistence type="predicted"/>
<dbReference type="AlphaFoldDB" id="A0A4R1QK49"/>
<protein>
    <submittedName>
        <fullName evidence="1">Uncharacterized protein</fullName>
    </submittedName>
</protein>
<gene>
    <name evidence="1" type="ORF">EDD69_101251</name>
</gene>
<organism evidence="1 2">
    <name type="scientific">Thermolongibacillus altinsuensis</name>
    <dbReference type="NCBI Taxonomy" id="575256"/>
    <lineage>
        <taxon>Bacteria</taxon>
        <taxon>Bacillati</taxon>
        <taxon>Bacillota</taxon>
        <taxon>Bacilli</taxon>
        <taxon>Bacillales</taxon>
        <taxon>Anoxybacillaceae</taxon>
        <taxon>Thermolongibacillus</taxon>
    </lineage>
</organism>
<dbReference type="OrthoDB" id="2959485at2"/>